<feature type="transmembrane region" description="Helical" evidence="2">
    <location>
        <begin position="23"/>
        <end position="43"/>
    </location>
</feature>
<evidence type="ECO:0000256" key="2">
    <source>
        <dbReference type="SAM" id="Phobius"/>
    </source>
</evidence>
<proteinExistence type="predicted"/>
<organism evidence="3 4">
    <name type="scientific">Setaria viridis</name>
    <name type="common">Green bristlegrass</name>
    <name type="synonym">Setaria italica subsp. viridis</name>
    <dbReference type="NCBI Taxonomy" id="4556"/>
    <lineage>
        <taxon>Eukaryota</taxon>
        <taxon>Viridiplantae</taxon>
        <taxon>Streptophyta</taxon>
        <taxon>Embryophyta</taxon>
        <taxon>Tracheophyta</taxon>
        <taxon>Spermatophyta</taxon>
        <taxon>Magnoliopsida</taxon>
        <taxon>Liliopsida</taxon>
        <taxon>Poales</taxon>
        <taxon>Poaceae</taxon>
        <taxon>PACMAD clade</taxon>
        <taxon>Panicoideae</taxon>
        <taxon>Panicodae</taxon>
        <taxon>Paniceae</taxon>
        <taxon>Cenchrinae</taxon>
        <taxon>Setaria</taxon>
    </lineage>
</organism>
<name>A0A4U6VLU9_SETVI</name>
<gene>
    <name evidence="3" type="ORF">SEVIR_2G052850v2</name>
</gene>
<dbReference type="Gramene" id="TKW30668">
    <property type="protein sequence ID" value="TKW30668"/>
    <property type="gene ID" value="SEVIR_2G052850v2"/>
</dbReference>
<evidence type="ECO:0000313" key="4">
    <source>
        <dbReference type="Proteomes" id="UP000298652"/>
    </source>
</evidence>
<dbReference type="Proteomes" id="UP000298652">
    <property type="component" value="Chromosome 2"/>
</dbReference>
<evidence type="ECO:0000313" key="3">
    <source>
        <dbReference type="EMBL" id="TKW30668.1"/>
    </source>
</evidence>
<dbReference type="AlphaFoldDB" id="A0A4U6VLU9"/>
<feature type="region of interest" description="Disordered" evidence="1">
    <location>
        <begin position="94"/>
        <end position="158"/>
    </location>
</feature>
<protein>
    <submittedName>
        <fullName evidence="3">Uncharacterized protein</fullName>
    </submittedName>
</protein>
<sequence length="158" mass="17002">MDPDGGFVAAFERRRRRDLWEEIVELVLEVLAGFCLGLLVVLLSTNVKLSRNLDKKEMQLAKASAVLLHREAELARANLLWTQVQVAEARGRSDFLGSGEAGRSPPSRSYSYGPTTNAQLASGEGEAAHPQGEGARQHTCASPPATGALTGIPRLRPA</sequence>
<evidence type="ECO:0000256" key="1">
    <source>
        <dbReference type="SAM" id="MobiDB-lite"/>
    </source>
</evidence>
<dbReference type="EMBL" id="CM016553">
    <property type="protein sequence ID" value="TKW30668.1"/>
    <property type="molecule type" value="Genomic_DNA"/>
</dbReference>
<keyword evidence="2" id="KW-1133">Transmembrane helix</keyword>
<feature type="compositionally biased region" description="Low complexity" evidence="1">
    <location>
        <begin position="102"/>
        <end position="116"/>
    </location>
</feature>
<reference evidence="3" key="1">
    <citation type="submission" date="2019-03" db="EMBL/GenBank/DDBJ databases">
        <title>WGS assembly of Setaria viridis.</title>
        <authorList>
            <person name="Huang P."/>
            <person name="Jenkins J."/>
            <person name="Grimwood J."/>
            <person name="Barry K."/>
            <person name="Healey A."/>
            <person name="Mamidi S."/>
            <person name="Sreedasyam A."/>
            <person name="Shu S."/>
            <person name="Feldman M."/>
            <person name="Wu J."/>
            <person name="Yu Y."/>
            <person name="Chen C."/>
            <person name="Johnson J."/>
            <person name="Rokhsar D."/>
            <person name="Baxter I."/>
            <person name="Schmutz J."/>
            <person name="Brutnell T."/>
            <person name="Kellogg E."/>
        </authorList>
    </citation>
    <scope>NUCLEOTIDE SEQUENCE [LARGE SCALE GENOMIC DNA]</scope>
</reference>
<keyword evidence="2" id="KW-0812">Transmembrane</keyword>
<accession>A0A4U6VLU9</accession>
<keyword evidence="2" id="KW-0472">Membrane</keyword>
<keyword evidence="4" id="KW-1185">Reference proteome</keyword>